<protein>
    <submittedName>
        <fullName evidence="2">Uncharacterized protein</fullName>
    </submittedName>
</protein>
<dbReference type="AlphaFoldDB" id="A0A852U9J5"/>
<sequence>MPSPFRHAAVPMLLALALAGCGSGVELRPSARLDALLPPDDVYPDGYLVQTGDVAEIESEGSSSPDFDRVEPAECGAAMEESGSEQVPQGAAEGALQTARPDGASGPTTSYSFILVTEDPSEDASDTGPQVRMIDACSRFTGYVGDERMEGRIRRLSQDDLPEGSDGFIMEFSGGGTDMSTQMAWGKASDVHFALLSVHVDDGSSSPSVPELLDACRDEPREDGERPTTCYDNHRVQSEAIEELEREEEFAGIMASAARHLEEAA</sequence>
<feature type="region of interest" description="Disordered" evidence="1">
    <location>
        <begin position="77"/>
        <end position="108"/>
    </location>
</feature>
<dbReference type="RefSeq" id="WP_179646074.1">
    <property type="nucleotide sequence ID" value="NZ_BAAAYY010000044.1"/>
</dbReference>
<evidence type="ECO:0000256" key="1">
    <source>
        <dbReference type="SAM" id="MobiDB-lite"/>
    </source>
</evidence>
<name>A0A852U9J5_9ACTN</name>
<comment type="caution">
    <text evidence="2">The sequence shown here is derived from an EMBL/GenBank/DDBJ whole genome shotgun (WGS) entry which is preliminary data.</text>
</comment>
<dbReference type="PROSITE" id="PS51257">
    <property type="entry name" value="PROKAR_LIPOPROTEIN"/>
    <property type="match status" value="1"/>
</dbReference>
<evidence type="ECO:0000313" key="2">
    <source>
        <dbReference type="EMBL" id="NYE50620.1"/>
    </source>
</evidence>
<reference evidence="2 3" key="1">
    <citation type="submission" date="2020-07" db="EMBL/GenBank/DDBJ databases">
        <title>Sequencing the genomes of 1000 actinobacteria strains.</title>
        <authorList>
            <person name="Klenk H.-P."/>
        </authorList>
    </citation>
    <scope>NUCLEOTIDE SEQUENCE [LARGE SCALE GENOMIC DNA]</scope>
    <source>
        <strain evidence="2 3">CXB654</strain>
    </source>
</reference>
<dbReference type="EMBL" id="JACCCC010000001">
    <property type="protein sequence ID" value="NYE50620.1"/>
    <property type="molecule type" value="Genomic_DNA"/>
</dbReference>
<evidence type="ECO:0000313" key="3">
    <source>
        <dbReference type="Proteomes" id="UP000589036"/>
    </source>
</evidence>
<accession>A0A852U9J5</accession>
<proteinExistence type="predicted"/>
<keyword evidence="3" id="KW-1185">Reference proteome</keyword>
<organism evidence="2 3">
    <name type="scientific">Spinactinospora alkalitolerans</name>
    <dbReference type="NCBI Taxonomy" id="687207"/>
    <lineage>
        <taxon>Bacteria</taxon>
        <taxon>Bacillati</taxon>
        <taxon>Actinomycetota</taxon>
        <taxon>Actinomycetes</taxon>
        <taxon>Streptosporangiales</taxon>
        <taxon>Nocardiopsidaceae</taxon>
        <taxon>Spinactinospora</taxon>
    </lineage>
</organism>
<gene>
    <name evidence="2" type="ORF">HDA32_005740</name>
</gene>
<dbReference type="Proteomes" id="UP000589036">
    <property type="component" value="Unassembled WGS sequence"/>
</dbReference>